<dbReference type="RefSeq" id="WP_093192534.1">
    <property type="nucleotide sequence ID" value="NZ_FNEV01000002.1"/>
</dbReference>
<organism evidence="2 3">
    <name type="scientific">Salimicrobium halophilum</name>
    <dbReference type="NCBI Taxonomy" id="86666"/>
    <lineage>
        <taxon>Bacteria</taxon>
        <taxon>Bacillati</taxon>
        <taxon>Bacillota</taxon>
        <taxon>Bacilli</taxon>
        <taxon>Bacillales</taxon>
        <taxon>Bacillaceae</taxon>
        <taxon>Salimicrobium</taxon>
    </lineage>
</organism>
<accession>A0A1G8RBA0</accession>
<evidence type="ECO:0000313" key="3">
    <source>
        <dbReference type="Proteomes" id="UP000199225"/>
    </source>
</evidence>
<evidence type="ECO:0000256" key="1">
    <source>
        <dbReference type="SAM" id="Phobius"/>
    </source>
</evidence>
<evidence type="ECO:0000313" key="2">
    <source>
        <dbReference type="EMBL" id="SDJ14201.1"/>
    </source>
</evidence>
<dbReference type="AlphaFoldDB" id="A0A1G8RBA0"/>
<name>A0A1G8RBA0_9BACI</name>
<keyword evidence="1" id="KW-0812">Transmembrane</keyword>
<keyword evidence="1" id="KW-0472">Membrane</keyword>
<sequence length="73" mass="8009">MWSLLSALVVVAIVSLLPTESRGIRVGLIFTAFFGVLYVAGLIESAPFLPNLILAIFGIIIFVISFVRQKTRE</sequence>
<gene>
    <name evidence="2" type="ORF">SAMN04490247_0933</name>
</gene>
<dbReference type="EMBL" id="FNEV01000002">
    <property type="protein sequence ID" value="SDJ14201.1"/>
    <property type="molecule type" value="Genomic_DNA"/>
</dbReference>
<keyword evidence="3" id="KW-1185">Reference proteome</keyword>
<dbReference type="OrthoDB" id="9944818at2"/>
<feature type="transmembrane region" description="Helical" evidence="1">
    <location>
        <begin position="47"/>
        <end position="67"/>
    </location>
</feature>
<keyword evidence="1" id="KW-1133">Transmembrane helix</keyword>
<proteinExistence type="predicted"/>
<protein>
    <submittedName>
        <fullName evidence="2">Uncharacterized protein</fullName>
    </submittedName>
</protein>
<reference evidence="3" key="1">
    <citation type="submission" date="2016-10" db="EMBL/GenBank/DDBJ databases">
        <authorList>
            <person name="Varghese N."/>
            <person name="Submissions S."/>
        </authorList>
    </citation>
    <scope>NUCLEOTIDE SEQUENCE [LARGE SCALE GENOMIC DNA]</scope>
    <source>
        <strain evidence="3">DSM 4771</strain>
    </source>
</reference>
<dbReference type="Proteomes" id="UP000199225">
    <property type="component" value="Unassembled WGS sequence"/>
</dbReference>